<dbReference type="PANTHER" id="PTHR30480">
    <property type="entry name" value="BETA-HEXOSAMINIDASE-RELATED"/>
    <property type="match status" value="1"/>
</dbReference>
<evidence type="ECO:0000256" key="9">
    <source>
        <dbReference type="ARBA" id="ARBA00023316"/>
    </source>
</evidence>
<feature type="binding site" evidence="10">
    <location>
        <position position="154"/>
    </location>
    <ligand>
        <name>substrate</name>
    </ligand>
</feature>
<evidence type="ECO:0000256" key="5">
    <source>
        <dbReference type="ARBA" id="ARBA00022960"/>
    </source>
</evidence>
<feature type="binding site" evidence="10">
    <location>
        <position position="87"/>
    </location>
    <ligand>
        <name>substrate</name>
    </ligand>
</feature>
<keyword evidence="3 10" id="KW-0132">Cell division</keyword>
<dbReference type="KEGG" id="bpsi:IX83_07345"/>
<dbReference type="PROSITE" id="PS00775">
    <property type="entry name" value="GLYCOSYL_HYDROL_F3"/>
    <property type="match status" value="1"/>
</dbReference>
<dbReference type="GO" id="GO:0005737">
    <property type="term" value="C:cytoplasm"/>
    <property type="evidence" value="ECO:0007669"/>
    <property type="project" value="UniProtKB-SubCell"/>
</dbReference>
<dbReference type="HAMAP" id="MF_00364">
    <property type="entry name" value="NagZ"/>
    <property type="match status" value="1"/>
</dbReference>
<protein>
    <recommendedName>
        <fullName evidence="10">Beta-hexosaminidase</fullName>
        <ecNumber evidence="10">3.2.1.52</ecNumber>
    </recommendedName>
    <alternativeName>
        <fullName evidence="10">Beta-N-acetylhexosaminidase</fullName>
    </alternativeName>
    <alternativeName>
        <fullName evidence="10">N-acetyl-beta-glucosaminidase</fullName>
    </alternativeName>
</protein>
<dbReference type="InterPro" id="IPR017853">
    <property type="entry name" value="GH"/>
</dbReference>
<name>A0A077DEH6_9BURK</name>
<keyword evidence="13" id="KW-1185">Reference proteome</keyword>
<feature type="binding site" evidence="10">
    <location>
        <position position="79"/>
    </location>
    <ligand>
        <name>substrate</name>
    </ligand>
</feature>
<evidence type="ECO:0000256" key="2">
    <source>
        <dbReference type="ARBA" id="ARBA00022490"/>
    </source>
</evidence>
<dbReference type="STRING" id="1072685.IX83_07345"/>
<gene>
    <name evidence="10" type="primary">nagZ</name>
    <name evidence="12" type="ORF">IX83_07345</name>
</gene>
<dbReference type="InterPro" id="IPR019800">
    <property type="entry name" value="Glyco_hydro_3_AS"/>
</dbReference>
<evidence type="ECO:0000256" key="1">
    <source>
        <dbReference type="ARBA" id="ARBA00001231"/>
    </source>
</evidence>
<evidence type="ECO:0000259" key="11">
    <source>
        <dbReference type="Pfam" id="PF00933"/>
    </source>
</evidence>
<dbReference type="Gene3D" id="3.20.20.300">
    <property type="entry name" value="Glycoside hydrolase, family 3, N-terminal domain"/>
    <property type="match status" value="1"/>
</dbReference>
<keyword evidence="4 10" id="KW-0378">Hydrolase</keyword>
<keyword evidence="2 10" id="KW-0963">Cytoplasm</keyword>
<dbReference type="GO" id="GO:0004563">
    <property type="term" value="F:beta-N-acetylhexosaminidase activity"/>
    <property type="evidence" value="ECO:0007669"/>
    <property type="project" value="UniProtKB-UniRule"/>
</dbReference>
<feature type="site" description="Important for catalytic activity" evidence="10">
    <location>
        <position position="195"/>
    </location>
</feature>
<evidence type="ECO:0000256" key="7">
    <source>
        <dbReference type="ARBA" id="ARBA00023295"/>
    </source>
</evidence>
<dbReference type="EMBL" id="CP009238">
    <property type="protein sequence ID" value="AIL33134.1"/>
    <property type="molecule type" value="Genomic_DNA"/>
</dbReference>
<evidence type="ECO:0000256" key="4">
    <source>
        <dbReference type="ARBA" id="ARBA00022801"/>
    </source>
</evidence>
<dbReference type="AlphaFoldDB" id="A0A077DEH6"/>
<dbReference type="InterPro" id="IPR001764">
    <property type="entry name" value="Glyco_hydro_3_N"/>
</dbReference>
<keyword evidence="8 10" id="KW-0131">Cell cycle</keyword>
<proteinExistence type="inferred from homology"/>
<evidence type="ECO:0000256" key="8">
    <source>
        <dbReference type="ARBA" id="ARBA00023306"/>
    </source>
</evidence>
<dbReference type="GO" id="GO:0005975">
    <property type="term" value="P:carbohydrate metabolic process"/>
    <property type="evidence" value="ECO:0007669"/>
    <property type="project" value="InterPro"/>
</dbReference>
<dbReference type="PANTHER" id="PTHR30480:SF13">
    <property type="entry name" value="BETA-HEXOSAMINIDASE"/>
    <property type="match status" value="1"/>
</dbReference>
<dbReference type="GO" id="GO:0071555">
    <property type="term" value="P:cell wall organization"/>
    <property type="evidence" value="ECO:0007669"/>
    <property type="project" value="UniProtKB-KW"/>
</dbReference>
<evidence type="ECO:0000256" key="3">
    <source>
        <dbReference type="ARBA" id="ARBA00022618"/>
    </source>
</evidence>
<dbReference type="eggNOG" id="COG1472">
    <property type="taxonomic scope" value="Bacteria"/>
</dbReference>
<evidence type="ECO:0000313" key="12">
    <source>
        <dbReference type="EMBL" id="AIL33134.1"/>
    </source>
</evidence>
<keyword evidence="9 10" id="KW-0961">Cell wall biogenesis/degradation</keyword>
<reference evidence="12 13" key="1">
    <citation type="journal article" date="2014" name="BMC Genomics">
        <title>A genomic perspective on a new bacterial genus and species from the Alcaligenaceae family, Basilea psittacipulmonis.</title>
        <authorList>
            <person name="Whiteson K.L."/>
            <person name="Hernandez D."/>
            <person name="Lazarevic V."/>
            <person name="Gaia N."/>
            <person name="Farinelli L."/>
            <person name="Francois P."/>
            <person name="Pilo P."/>
            <person name="Frey J."/>
            <person name="Schrenzel J."/>
        </authorList>
    </citation>
    <scope>NUCLEOTIDE SEQUENCE [LARGE SCALE GENOMIC DNA]</scope>
    <source>
        <strain evidence="12 13">DSM 24701</strain>
    </source>
</reference>
<feature type="domain" description="Glycoside hydrolase family 3 N-terminal" evidence="11">
    <location>
        <begin position="29"/>
        <end position="326"/>
    </location>
</feature>
<dbReference type="Pfam" id="PF00933">
    <property type="entry name" value="Glyco_hydro_3"/>
    <property type="match status" value="1"/>
</dbReference>
<sequence length="359" mass="40009">MSSLSYWSKRDEGSKTPLGPVMVDIEGYELTEHEKQRLKHPLVGSVILFTRNFQSREQLTRLCQEIHSLRDTPLLIVVDHEGGRVQRFKTDGFTHLPAMRELGRVYEQDELLALQLAQATGFILASELRACGVDFSFTPVLDLDYGRSDVIGNRAFHADPKVVSLLSRALIQGLSDSGMASCGKHFPGHGYVNADSHTHVPIDDRSFEEIYEKDVKPYIALGNLSLPAIMPAHVIYEKVDSQPAGFSKFWVQKILREQLAYQGVIFSDDLTMEGASVAGDIHDRAKAAFHAGCDMVLVCNRPDLADELLEKLTPPADVELKTNRLMSLLPVGAALTWDELQTNGLYVNAKRLLHQNISQ</sequence>
<dbReference type="GO" id="GO:0009252">
    <property type="term" value="P:peptidoglycan biosynthetic process"/>
    <property type="evidence" value="ECO:0007669"/>
    <property type="project" value="UniProtKB-KW"/>
</dbReference>
<feature type="active site" description="Nucleophile" evidence="10">
    <location>
        <position position="268"/>
    </location>
</feature>
<keyword evidence="7 10" id="KW-0326">Glycosidase</keyword>
<accession>A0A077DEH6</accession>
<evidence type="ECO:0000313" key="13">
    <source>
        <dbReference type="Proteomes" id="UP000028945"/>
    </source>
</evidence>
<feature type="binding site" evidence="10">
    <location>
        <begin position="184"/>
        <end position="185"/>
    </location>
    <ligand>
        <name>substrate</name>
    </ligand>
</feature>
<dbReference type="Proteomes" id="UP000028945">
    <property type="component" value="Chromosome"/>
</dbReference>
<dbReference type="InterPro" id="IPR022956">
    <property type="entry name" value="Beta_hexosaminidase_bac"/>
</dbReference>
<dbReference type="GO" id="GO:0009254">
    <property type="term" value="P:peptidoglycan turnover"/>
    <property type="evidence" value="ECO:0007669"/>
    <property type="project" value="UniProtKB-UniRule"/>
</dbReference>
<organism evidence="12 13">
    <name type="scientific">Basilea psittacipulmonis DSM 24701</name>
    <dbReference type="NCBI Taxonomy" id="1072685"/>
    <lineage>
        <taxon>Bacteria</taxon>
        <taxon>Pseudomonadati</taxon>
        <taxon>Pseudomonadota</taxon>
        <taxon>Betaproteobacteria</taxon>
        <taxon>Burkholderiales</taxon>
        <taxon>Alcaligenaceae</taxon>
        <taxon>Basilea</taxon>
    </lineage>
</organism>
<dbReference type="InterPro" id="IPR036962">
    <property type="entry name" value="Glyco_hydro_3_N_sf"/>
</dbReference>
<dbReference type="GO" id="GO:0008360">
    <property type="term" value="P:regulation of cell shape"/>
    <property type="evidence" value="ECO:0007669"/>
    <property type="project" value="UniProtKB-KW"/>
</dbReference>
<comment type="subcellular location">
    <subcellularLocation>
        <location evidence="10">Cytoplasm</location>
    </subcellularLocation>
</comment>
<dbReference type="HOGENOM" id="CLU_008392_0_0_4"/>
<evidence type="ECO:0000256" key="6">
    <source>
        <dbReference type="ARBA" id="ARBA00022984"/>
    </source>
</evidence>
<dbReference type="InterPro" id="IPR050226">
    <property type="entry name" value="NagZ_Beta-hexosaminidase"/>
</dbReference>
<dbReference type="GO" id="GO:0051301">
    <property type="term" value="P:cell division"/>
    <property type="evidence" value="ECO:0007669"/>
    <property type="project" value="UniProtKB-KW"/>
</dbReference>
<dbReference type="EC" id="3.2.1.52" evidence="10"/>
<keyword evidence="5 10" id="KW-0133">Cell shape</keyword>
<comment type="catalytic activity">
    <reaction evidence="1 10">
        <text>Hydrolysis of terminal non-reducing N-acetyl-D-hexosamine residues in N-acetyl-beta-D-hexosaminides.</text>
        <dbReference type="EC" id="3.2.1.52"/>
    </reaction>
</comment>
<comment type="pathway">
    <text evidence="10">Cell wall biogenesis; peptidoglycan recycling.</text>
</comment>
<comment type="function">
    <text evidence="10">Plays a role in peptidoglycan recycling by cleaving the terminal beta-1,4-linked N-acetylglucosamine (GlcNAc) from peptide-linked peptidoglycan fragments, giving rise to free GlcNAc, anhydro-N-acetylmuramic acid and anhydro-N-acetylmuramic acid-linked peptides.</text>
</comment>
<dbReference type="NCBIfam" id="NF003740">
    <property type="entry name" value="PRK05337.1"/>
    <property type="match status" value="1"/>
</dbReference>
<dbReference type="UniPathway" id="UPA00544"/>
<feature type="active site" description="Proton donor/acceptor" evidence="10">
    <location>
        <position position="197"/>
    </location>
</feature>
<comment type="similarity">
    <text evidence="10">Belongs to the glycosyl hydrolase 3 family. NagZ subfamily.</text>
</comment>
<dbReference type="SUPFAM" id="SSF51445">
    <property type="entry name" value="(Trans)glycosidases"/>
    <property type="match status" value="1"/>
</dbReference>
<keyword evidence="6 10" id="KW-0573">Peptidoglycan synthesis</keyword>
<evidence type="ECO:0000256" key="10">
    <source>
        <dbReference type="HAMAP-Rule" id="MF_00364"/>
    </source>
</evidence>